<evidence type="ECO:0000313" key="10">
    <source>
        <dbReference type="EMBL" id="MBB5102368.1"/>
    </source>
</evidence>
<keyword evidence="6 8" id="KW-0411">Iron-sulfur</keyword>
<keyword evidence="2 8" id="KW-0813">Transport</keyword>
<proteinExistence type="predicted"/>
<dbReference type="RefSeq" id="WP_150514986.1">
    <property type="nucleotide sequence ID" value="NZ_BMSQ01000009.1"/>
</dbReference>
<dbReference type="SUPFAM" id="SSF54862">
    <property type="entry name" value="4Fe-4S ferredoxins"/>
    <property type="match status" value="1"/>
</dbReference>
<dbReference type="OrthoDB" id="9803319at2"/>
<dbReference type="InterPro" id="IPR051269">
    <property type="entry name" value="Fe-S_cluster_ET"/>
</dbReference>
<evidence type="ECO:0000256" key="7">
    <source>
        <dbReference type="ARBA" id="ARBA00023291"/>
    </source>
</evidence>
<dbReference type="GO" id="GO:0051538">
    <property type="term" value="F:3 iron, 4 sulfur cluster binding"/>
    <property type="evidence" value="ECO:0007669"/>
    <property type="project" value="UniProtKB-KW"/>
</dbReference>
<reference evidence="11 12" key="1">
    <citation type="submission" date="2017-09" db="EMBL/GenBank/DDBJ databases">
        <authorList>
            <person name="Lee N."/>
            <person name="Cho B.-K."/>
        </authorList>
    </citation>
    <scope>NUCLEOTIDE SEQUENCE [LARGE SCALE GENOMIC DNA]</scope>
    <source>
        <strain evidence="11 12">ATCC 27465</strain>
    </source>
</reference>
<dbReference type="PRINTS" id="PR00352">
    <property type="entry name" value="3FE4SFRDOXIN"/>
</dbReference>
<keyword evidence="7" id="KW-0003">3Fe-4S</keyword>
<evidence type="ECO:0000256" key="4">
    <source>
        <dbReference type="ARBA" id="ARBA00022982"/>
    </source>
</evidence>
<evidence type="ECO:0000256" key="1">
    <source>
        <dbReference type="ARBA" id="ARBA00001927"/>
    </source>
</evidence>
<evidence type="ECO:0000256" key="5">
    <source>
        <dbReference type="ARBA" id="ARBA00023004"/>
    </source>
</evidence>
<dbReference type="Proteomes" id="UP000326505">
    <property type="component" value="Chromosome"/>
</dbReference>
<evidence type="ECO:0000256" key="3">
    <source>
        <dbReference type="ARBA" id="ARBA00022723"/>
    </source>
</evidence>
<gene>
    <name evidence="11" type="ORF">CP982_40060</name>
    <name evidence="10" type="ORF">FHS40_001421</name>
</gene>
<dbReference type="AlphaFoldDB" id="A0A5P2XLL4"/>
<feature type="domain" description="4Fe-4S ferredoxin-type" evidence="9">
    <location>
        <begin position="1"/>
        <end position="29"/>
    </location>
</feature>
<dbReference type="EMBL" id="CP023690">
    <property type="protein sequence ID" value="QEV64129.1"/>
    <property type="molecule type" value="Genomic_DNA"/>
</dbReference>
<reference evidence="10 13" key="2">
    <citation type="submission" date="2020-08" db="EMBL/GenBank/DDBJ databases">
        <title>Genomic Encyclopedia of Type Strains, Phase III (KMG-III): the genomes of soil and plant-associated and newly described type strains.</title>
        <authorList>
            <person name="Whitman W."/>
        </authorList>
    </citation>
    <scope>NUCLEOTIDE SEQUENCE [LARGE SCALE GENOMIC DNA]</scope>
    <source>
        <strain evidence="10 13">CECT 3146</strain>
    </source>
</reference>
<dbReference type="GO" id="GO:0005506">
    <property type="term" value="F:iron ion binding"/>
    <property type="evidence" value="ECO:0007669"/>
    <property type="project" value="UniProtKB-UniRule"/>
</dbReference>
<dbReference type="InterPro" id="IPR017896">
    <property type="entry name" value="4Fe4S_Fe-S-bd"/>
</dbReference>
<evidence type="ECO:0000259" key="9">
    <source>
        <dbReference type="PROSITE" id="PS51379"/>
    </source>
</evidence>
<keyword evidence="4 8" id="KW-0249">Electron transport</keyword>
<dbReference type="PROSITE" id="PS51379">
    <property type="entry name" value="4FE4S_FER_2"/>
    <property type="match status" value="1"/>
</dbReference>
<keyword evidence="13" id="KW-1185">Reference proteome</keyword>
<keyword evidence="3 8" id="KW-0479">Metal-binding</keyword>
<sequence>MRITIDTDRCIGAGQCVLTAPGVFTQDDDGFSELLPGSADGADDPMLKEAARACPVQAITVESE</sequence>
<dbReference type="EMBL" id="JACHJD010000002">
    <property type="protein sequence ID" value="MBB5102368.1"/>
    <property type="molecule type" value="Genomic_DNA"/>
</dbReference>
<evidence type="ECO:0000313" key="12">
    <source>
        <dbReference type="Proteomes" id="UP000326505"/>
    </source>
</evidence>
<dbReference type="Pfam" id="PF13459">
    <property type="entry name" value="Fer4_15"/>
    <property type="match status" value="1"/>
</dbReference>
<dbReference type="Gene3D" id="3.30.70.20">
    <property type="match status" value="1"/>
</dbReference>
<dbReference type="Proteomes" id="UP000549009">
    <property type="component" value="Unassembled WGS sequence"/>
</dbReference>
<evidence type="ECO:0000256" key="6">
    <source>
        <dbReference type="ARBA" id="ARBA00023014"/>
    </source>
</evidence>
<dbReference type="PANTHER" id="PTHR36923:SF3">
    <property type="entry name" value="FERREDOXIN"/>
    <property type="match status" value="1"/>
</dbReference>
<comment type="function">
    <text evidence="8">Ferredoxins are iron-sulfur proteins that transfer electrons in a wide variety of metabolic reactions.</text>
</comment>
<dbReference type="KEGG" id="sspb:CP982_40060"/>
<evidence type="ECO:0000313" key="13">
    <source>
        <dbReference type="Proteomes" id="UP000549009"/>
    </source>
</evidence>
<comment type="cofactor">
    <cofactor evidence="1">
        <name>[3Fe-4S] cluster</name>
        <dbReference type="ChEBI" id="CHEBI:21137"/>
    </cofactor>
</comment>
<dbReference type="InterPro" id="IPR001080">
    <property type="entry name" value="3Fe4S_ferredoxin"/>
</dbReference>
<accession>A0A5P2XLL4</accession>
<keyword evidence="5 8" id="KW-0408">Iron</keyword>
<evidence type="ECO:0000256" key="2">
    <source>
        <dbReference type="ARBA" id="ARBA00022448"/>
    </source>
</evidence>
<name>A0A5P2XLL4_STRST</name>
<evidence type="ECO:0000313" key="11">
    <source>
        <dbReference type="EMBL" id="QEV64129.1"/>
    </source>
</evidence>
<dbReference type="PANTHER" id="PTHR36923">
    <property type="entry name" value="FERREDOXIN"/>
    <property type="match status" value="1"/>
</dbReference>
<evidence type="ECO:0000256" key="8">
    <source>
        <dbReference type="RuleBase" id="RU368020"/>
    </source>
</evidence>
<protein>
    <recommendedName>
        <fullName evidence="8">Ferredoxin</fullName>
    </recommendedName>
</protein>
<organism evidence="11 12">
    <name type="scientific">Streptomyces spectabilis</name>
    <dbReference type="NCBI Taxonomy" id="68270"/>
    <lineage>
        <taxon>Bacteria</taxon>
        <taxon>Bacillati</taxon>
        <taxon>Actinomycetota</taxon>
        <taxon>Actinomycetes</taxon>
        <taxon>Kitasatosporales</taxon>
        <taxon>Streptomycetaceae</taxon>
        <taxon>Streptomyces</taxon>
    </lineage>
</organism>
<dbReference type="GO" id="GO:0009055">
    <property type="term" value="F:electron transfer activity"/>
    <property type="evidence" value="ECO:0007669"/>
    <property type="project" value="UniProtKB-UniRule"/>
</dbReference>